<dbReference type="InterPro" id="IPR005762">
    <property type="entry name" value="MurD"/>
</dbReference>
<dbReference type="NCBIfam" id="TIGR01087">
    <property type="entry name" value="murD"/>
    <property type="match status" value="1"/>
</dbReference>
<dbReference type="HAMAP" id="MF_00639">
    <property type="entry name" value="MurD"/>
    <property type="match status" value="1"/>
</dbReference>
<dbReference type="GO" id="GO:0005524">
    <property type="term" value="F:ATP binding"/>
    <property type="evidence" value="ECO:0007669"/>
    <property type="project" value="UniProtKB-UniRule"/>
</dbReference>
<dbReference type="Pfam" id="PF21799">
    <property type="entry name" value="MurD-like_N"/>
    <property type="match status" value="1"/>
</dbReference>
<evidence type="ECO:0000256" key="7">
    <source>
        <dbReference type="HAMAP-Rule" id="MF_00639"/>
    </source>
</evidence>
<dbReference type="PANTHER" id="PTHR43692">
    <property type="entry name" value="UDP-N-ACETYLMURAMOYLALANINE--D-GLUTAMATE LIGASE"/>
    <property type="match status" value="1"/>
</dbReference>
<keyword evidence="13" id="KW-1185">Reference proteome</keyword>
<dbReference type="GO" id="GO:0005737">
    <property type="term" value="C:cytoplasm"/>
    <property type="evidence" value="ECO:0007669"/>
    <property type="project" value="UniProtKB-SubCell"/>
</dbReference>
<dbReference type="SUPFAM" id="SSF53244">
    <property type="entry name" value="MurD-like peptide ligases, peptide-binding domain"/>
    <property type="match status" value="1"/>
</dbReference>
<comment type="similarity">
    <text evidence="7">Belongs to the MurCDEF family.</text>
</comment>
<dbReference type="Pfam" id="PF08245">
    <property type="entry name" value="Mur_ligase_M"/>
    <property type="match status" value="1"/>
</dbReference>
<keyword evidence="7 8" id="KW-0573">Peptidoglycan synthesis</keyword>
<dbReference type="InterPro" id="IPR036615">
    <property type="entry name" value="Mur_ligase_C_dom_sf"/>
</dbReference>
<dbReference type="GO" id="GO:0009252">
    <property type="term" value="P:peptidoglycan biosynthetic process"/>
    <property type="evidence" value="ECO:0007669"/>
    <property type="project" value="UniProtKB-UniRule"/>
</dbReference>
<feature type="binding site" evidence="7">
    <location>
        <begin position="118"/>
        <end position="124"/>
    </location>
    <ligand>
        <name>ATP</name>
        <dbReference type="ChEBI" id="CHEBI:30616"/>
    </ligand>
</feature>
<protein>
    <recommendedName>
        <fullName evidence="7 8">UDP-N-acetylmuramoylalanine--D-glutamate ligase</fullName>
        <ecNumber evidence="7 8">6.3.2.9</ecNumber>
    </recommendedName>
    <alternativeName>
        <fullName evidence="7">D-glutamic acid-adding enzyme</fullName>
    </alternativeName>
    <alternativeName>
        <fullName evidence="7">UDP-N-acetylmuramoyl-L-alanyl-D-glutamate synthetase</fullName>
    </alternativeName>
</protein>
<accession>A0A1I1QM32</accession>
<proteinExistence type="inferred from homology"/>
<keyword evidence="5 7" id="KW-0547">Nucleotide-binding</keyword>
<evidence type="ECO:0000256" key="4">
    <source>
        <dbReference type="ARBA" id="ARBA00022598"/>
    </source>
</evidence>
<keyword evidence="7 8" id="KW-0961">Cell wall biogenesis/degradation</keyword>
<dbReference type="Proteomes" id="UP000198862">
    <property type="component" value="Unassembled WGS sequence"/>
</dbReference>
<evidence type="ECO:0000259" key="11">
    <source>
        <dbReference type="Pfam" id="PF08245"/>
    </source>
</evidence>
<evidence type="ECO:0000256" key="1">
    <source>
        <dbReference type="ARBA" id="ARBA00004496"/>
    </source>
</evidence>
<name>A0A1I1QM32_9GAMM</name>
<dbReference type="UniPathway" id="UPA00219"/>
<keyword evidence="7 8" id="KW-0131">Cell cycle</keyword>
<keyword evidence="9" id="KW-0472">Membrane</keyword>
<organism evidence="12 13">
    <name type="scientific">Pseudoalteromonas denitrificans DSM 6059</name>
    <dbReference type="NCBI Taxonomy" id="1123010"/>
    <lineage>
        <taxon>Bacteria</taxon>
        <taxon>Pseudomonadati</taxon>
        <taxon>Pseudomonadota</taxon>
        <taxon>Gammaproteobacteria</taxon>
        <taxon>Alteromonadales</taxon>
        <taxon>Pseudoalteromonadaceae</taxon>
        <taxon>Pseudoalteromonas</taxon>
    </lineage>
</organism>
<evidence type="ECO:0000313" key="12">
    <source>
        <dbReference type="EMBL" id="SFD23184.1"/>
    </source>
</evidence>
<comment type="subcellular location">
    <subcellularLocation>
        <location evidence="1 7 8">Cytoplasm</location>
    </subcellularLocation>
</comment>
<keyword evidence="6 7" id="KW-0067">ATP-binding</keyword>
<dbReference type="OrthoDB" id="9809796at2"/>
<evidence type="ECO:0000256" key="2">
    <source>
        <dbReference type="ARBA" id="ARBA00004752"/>
    </source>
</evidence>
<feature type="transmembrane region" description="Helical" evidence="9">
    <location>
        <begin position="12"/>
        <end position="29"/>
    </location>
</feature>
<gene>
    <name evidence="7" type="primary">murD</name>
    <name evidence="12" type="ORF">SAMN02745724_03937</name>
</gene>
<comment type="function">
    <text evidence="7 8">Cell wall formation. Catalyzes the addition of glutamate to the nucleotide precursor UDP-N-acetylmuramoyl-L-alanine (UMA).</text>
</comment>
<dbReference type="AlphaFoldDB" id="A0A1I1QM32"/>
<reference evidence="12 13" key="1">
    <citation type="submission" date="2016-10" db="EMBL/GenBank/DDBJ databases">
        <authorList>
            <person name="de Groot N.N."/>
        </authorList>
    </citation>
    <scope>NUCLEOTIDE SEQUENCE [LARGE SCALE GENOMIC DNA]</scope>
    <source>
        <strain evidence="12 13">DSM 6059</strain>
    </source>
</reference>
<keyword evidence="4 7" id="KW-0436">Ligase</keyword>
<dbReference type="SUPFAM" id="SSF53623">
    <property type="entry name" value="MurD-like peptide ligases, catalytic domain"/>
    <property type="match status" value="1"/>
</dbReference>
<dbReference type="Gene3D" id="3.40.50.720">
    <property type="entry name" value="NAD(P)-binding Rossmann-like Domain"/>
    <property type="match status" value="1"/>
</dbReference>
<keyword evidence="9" id="KW-1133">Transmembrane helix</keyword>
<keyword evidence="3 7" id="KW-0963">Cytoplasm</keyword>
<dbReference type="InterPro" id="IPR004101">
    <property type="entry name" value="Mur_ligase_C"/>
</dbReference>
<dbReference type="Pfam" id="PF02875">
    <property type="entry name" value="Mur_ligase_C"/>
    <property type="match status" value="1"/>
</dbReference>
<dbReference type="Gene3D" id="3.90.190.20">
    <property type="entry name" value="Mur ligase, C-terminal domain"/>
    <property type="match status" value="1"/>
</dbReference>
<dbReference type="GO" id="GO:0008360">
    <property type="term" value="P:regulation of cell shape"/>
    <property type="evidence" value="ECO:0007669"/>
    <property type="project" value="UniProtKB-KW"/>
</dbReference>
<dbReference type="RefSeq" id="WP_091988622.1">
    <property type="nucleotide sequence ID" value="NZ_FOLO01000042.1"/>
</dbReference>
<feature type="domain" description="Mur ligase central" evidence="11">
    <location>
        <begin position="116"/>
        <end position="282"/>
    </location>
</feature>
<feature type="domain" description="Mur ligase C-terminal" evidence="10">
    <location>
        <begin position="305"/>
        <end position="422"/>
    </location>
</feature>
<dbReference type="STRING" id="1123010.SAMN02745724_03937"/>
<evidence type="ECO:0000313" key="13">
    <source>
        <dbReference type="Proteomes" id="UP000198862"/>
    </source>
</evidence>
<dbReference type="InterPro" id="IPR013221">
    <property type="entry name" value="Mur_ligase_cen"/>
</dbReference>
<evidence type="ECO:0000256" key="5">
    <source>
        <dbReference type="ARBA" id="ARBA00022741"/>
    </source>
</evidence>
<dbReference type="GO" id="GO:0071555">
    <property type="term" value="P:cell wall organization"/>
    <property type="evidence" value="ECO:0007669"/>
    <property type="project" value="UniProtKB-KW"/>
</dbReference>
<evidence type="ECO:0000256" key="3">
    <source>
        <dbReference type="ARBA" id="ARBA00022490"/>
    </source>
</evidence>
<dbReference type="EMBL" id="FOLO01000042">
    <property type="protein sequence ID" value="SFD23184.1"/>
    <property type="molecule type" value="Genomic_DNA"/>
</dbReference>
<dbReference type="EC" id="6.3.2.9" evidence="7 8"/>
<dbReference type="GO" id="GO:0051301">
    <property type="term" value="P:cell division"/>
    <property type="evidence" value="ECO:0007669"/>
    <property type="project" value="UniProtKB-KW"/>
</dbReference>
<evidence type="ECO:0000259" key="10">
    <source>
        <dbReference type="Pfam" id="PF02875"/>
    </source>
</evidence>
<keyword evidence="7 8" id="KW-0133">Cell shape</keyword>
<keyword evidence="7 8" id="KW-0132">Cell division</keyword>
<dbReference type="InterPro" id="IPR036565">
    <property type="entry name" value="Mur-like_cat_sf"/>
</dbReference>
<sequence>MTYLAQLKNKNIIVLGLGISGLSTVRFLLQNDIKPKVVDSRLNAPGKDWLQMNAPELEVYFGQLSHADLSQADIIIISPGIALAEQEVAFAISEGTDVIGDIELFARINDKPVIAVTGSNGKSSVVTLAAQVLEKAGFRTGLGGNIGTPVLDLLNQNIDVFVLELSSFQLETTTSLKPVSATILNISEDHLDRYLGMAEYTQAKHQIYKNCQYAIYNKNDLKTYPNQVKNKLSFGVENADFCLTIQENKSYFNAIDKPMFDTSNLLVEGKHNQLNALAVIALLAPWKLSIDIFKTVFNNFKGLEHRCQLVTTIADVKYFNDSKATNVGACIASIKSLAETVTAKVGKNIILIAGGDAKGADLSVLKSDLEQYVKQLICLGKDARKISLLFNHSNEVETMEQAVELAHKHALPGDIVLLAPACSSLDMYANFMARGNDFTQLILNKKACL</sequence>
<dbReference type="PANTHER" id="PTHR43692:SF1">
    <property type="entry name" value="UDP-N-ACETYLMURAMOYLALANINE--D-GLUTAMATE LIGASE"/>
    <property type="match status" value="1"/>
</dbReference>
<comment type="catalytic activity">
    <reaction evidence="7 8">
        <text>UDP-N-acetyl-alpha-D-muramoyl-L-alanine + D-glutamate + ATP = UDP-N-acetyl-alpha-D-muramoyl-L-alanyl-D-glutamate + ADP + phosphate + H(+)</text>
        <dbReference type="Rhea" id="RHEA:16429"/>
        <dbReference type="ChEBI" id="CHEBI:15378"/>
        <dbReference type="ChEBI" id="CHEBI:29986"/>
        <dbReference type="ChEBI" id="CHEBI:30616"/>
        <dbReference type="ChEBI" id="CHEBI:43474"/>
        <dbReference type="ChEBI" id="CHEBI:83898"/>
        <dbReference type="ChEBI" id="CHEBI:83900"/>
        <dbReference type="ChEBI" id="CHEBI:456216"/>
        <dbReference type="EC" id="6.3.2.9"/>
    </reaction>
</comment>
<dbReference type="SUPFAM" id="SSF51984">
    <property type="entry name" value="MurCD N-terminal domain"/>
    <property type="match status" value="1"/>
</dbReference>
<evidence type="ECO:0000256" key="6">
    <source>
        <dbReference type="ARBA" id="ARBA00022840"/>
    </source>
</evidence>
<dbReference type="GO" id="GO:0008764">
    <property type="term" value="F:UDP-N-acetylmuramoylalanine-D-glutamate ligase activity"/>
    <property type="evidence" value="ECO:0007669"/>
    <property type="project" value="UniProtKB-UniRule"/>
</dbReference>
<evidence type="ECO:0000256" key="9">
    <source>
        <dbReference type="SAM" id="Phobius"/>
    </source>
</evidence>
<keyword evidence="9" id="KW-0812">Transmembrane</keyword>
<comment type="pathway">
    <text evidence="2 7 8">Cell wall biogenesis; peptidoglycan biosynthesis.</text>
</comment>
<dbReference type="Gene3D" id="3.40.1190.10">
    <property type="entry name" value="Mur-like, catalytic domain"/>
    <property type="match status" value="1"/>
</dbReference>
<evidence type="ECO:0000256" key="8">
    <source>
        <dbReference type="RuleBase" id="RU003664"/>
    </source>
</evidence>